<dbReference type="Proteomes" id="UP001303647">
    <property type="component" value="Unassembled WGS sequence"/>
</dbReference>
<dbReference type="PANTHER" id="PTHR38118:SF2">
    <property type="entry name" value="CDP-ALCOHOL PHOSPHATIDYLTRANSFERASE PROTEIN"/>
    <property type="match status" value="1"/>
</dbReference>
<dbReference type="Pfam" id="PF24808">
    <property type="entry name" value="DUF7707"/>
    <property type="match status" value="1"/>
</dbReference>
<feature type="chain" id="PRO_5042980874" description="DUF7707 domain-containing protein" evidence="2">
    <location>
        <begin position="20"/>
        <end position="197"/>
    </location>
</feature>
<feature type="domain" description="DUF7707" evidence="3">
    <location>
        <begin position="21"/>
        <end position="126"/>
    </location>
</feature>
<keyword evidence="2" id="KW-0732">Signal</keyword>
<evidence type="ECO:0000259" key="3">
    <source>
        <dbReference type="Pfam" id="PF24808"/>
    </source>
</evidence>
<organism evidence="4 5">
    <name type="scientific">Corynascus novoguineensis</name>
    <dbReference type="NCBI Taxonomy" id="1126955"/>
    <lineage>
        <taxon>Eukaryota</taxon>
        <taxon>Fungi</taxon>
        <taxon>Dikarya</taxon>
        <taxon>Ascomycota</taxon>
        <taxon>Pezizomycotina</taxon>
        <taxon>Sordariomycetes</taxon>
        <taxon>Sordariomycetidae</taxon>
        <taxon>Sordariales</taxon>
        <taxon>Chaetomiaceae</taxon>
        <taxon>Corynascus</taxon>
    </lineage>
</organism>
<reference evidence="4" key="2">
    <citation type="submission" date="2023-05" db="EMBL/GenBank/DDBJ databases">
        <authorList>
            <consortium name="Lawrence Berkeley National Laboratory"/>
            <person name="Steindorff A."/>
            <person name="Hensen N."/>
            <person name="Bonometti L."/>
            <person name="Westerberg I."/>
            <person name="Brannstrom I.O."/>
            <person name="Guillou S."/>
            <person name="Cros-Aarteil S."/>
            <person name="Calhoun S."/>
            <person name="Haridas S."/>
            <person name="Kuo A."/>
            <person name="Mondo S."/>
            <person name="Pangilinan J."/>
            <person name="Riley R."/>
            <person name="Labutti K."/>
            <person name="Andreopoulos B."/>
            <person name="Lipzen A."/>
            <person name="Chen C."/>
            <person name="Yanf M."/>
            <person name="Daum C."/>
            <person name="Ng V."/>
            <person name="Clum A."/>
            <person name="Ohm R."/>
            <person name="Martin F."/>
            <person name="Silar P."/>
            <person name="Natvig D."/>
            <person name="Lalanne C."/>
            <person name="Gautier V."/>
            <person name="Ament-Velasquez S.L."/>
            <person name="Kruys A."/>
            <person name="Hutchinson M.I."/>
            <person name="Powell A.J."/>
            <person name="Barry K."/>
            <person name="Miller A.N."/>
            <person name="Grigoriev I.V."/>
            <person name="Debuchy R."/>
            <person name="Gladieux P."/>
            <person name="Thoren M.H."/>
            <person name="Johannesson H."/>
        </authorList>
    </citation>
    <scope>NUCLEOTIDE SEQUENCE</scope>
    <source>
        <strain evidence="4">CBS 359.72</strain>
    </source>
</reference>
<dbReference type="InterPro" id="IPR056124">
    <property type="entry name" value="DUF7707"/>
</dbReference>
<sequence>MVSFRATLLAIAGAVAVSADYTIQPDSVPLSLRRAWCNDQRSMCKPICLDTGATGSPQDNSCDPETLTYGCVCSDGKQPNVSEYTLTLPYHVCTAWGEQCVAACGASDSNCQSKCREDHPCGAQSPRIANKTQSATSTAAATGDPTAAPTDKVYDGFADGTGGEEGKGNAAGALRLGDSYGLVVVTGGLFAGFAMLL</sequence>
<feature type="compositionally biased region" description="Low complexity" evidence="1">
    <location>
        <begin position="132"/>
        <end position="151"/>
    </location>
</feature>
<reference evidence="4" key="1">
    <citation type="journal article" date="2023" name="Mol. Phylogenet. Evol.">
        <title>Genome-scale phylogeny and comparative genomics of the fungal order Sordariales.</title>
        <authorList>
            <person name="Hensen N."/>
            <person name="Bonometti L."/>
            <person name="Westerberg I."/>
            <person name="Brannstrom I.O."/>
            <person name="Guillou S."/>
            <person name="Cros-Aarteil S."/>
            <person name="Calhoun S."/>
            <person name="Haridas S."/>
            <person name="Kuo A."/>
            <person name="Mondo S."/>
            <person name="Pangilinan J."/>
            <person name="Riley R."/>
            <person name="LaButti K."/>
            <person name="Andreopoulos B."/>
            <person name="Lipzen A."/>
            <person name="Chen C."/>
            <person name="Yan M."/>
            <person name="Daum C."/>
            <person name="Ng V."/>
            <person name="Clum A."/>
            <person name="Steindorff A."/>
            <person name="Ohm R.A."/>
            <person name="Martin F."/>
            <person name="Silar P."/>
            <person name="Natvig D.O."/>
            <person name="Lalanne C."/>
            <person name="Gautier V."/>
            <person name="Ament-Velasquez S.L."/>
            <person name="Kruys A."/>
            <person name="Hutchinson M.I."/>
            <person name="Powell A.J."/>
            <person name="Barry K."/>
            <person name="Miller A.N."/>
            <person name="Grigoriev I.V."/>
            <person name="Debuchy R."/>
            <person name="Gladieux P."/>
            <person name="Hiltunen Thoren M."/>
            <person name="Johannesson H."/>
        </authorList>
    </citation>
    <scope>NUCLEOTIDE SEQUENCE</scope>
    <source>
        <strain evidence="4">CBS 359.72</strain>
    </source>
</reference>
<evidence type="ECO:0000313" key="4">
    <source>
        <dbReference type="EMBL" id="KAK4251269.1"/>
    </source>
</evidence>
<gene>
    <name evidence="4" type="ORF">C7999DRAFT_37878</name>
</gene>
<evidence type="ECO:0000256" key="2">
    <source>
        <dbReference type="SAM" id="SignalP"/>
    </source>
</evidence>
<feature type="region of interest" description="Disordered" evidence="1">
    <location>
        <begin position="121"/>
        <end position="151"/>
    </location>
</feature>
<evidence type="ECO:0000313" key="5">
    <source>
        <dbReference type="Proteomes" id="UP001303647"/>
    </source>
</evidence>
<dbReference type="AlphaFoldDB" id="A0AAN7HUD9"/>
<dbReference type="PANTHER" id="PTHR38118">
    <property type="entry name" value="ANCHORED CELL WALL PROTEIN 11-RELATED"/>
    <property type="match status" value="1"/>
</dbReference>
<name>A0AAN7HUD9_9PEZI</name>
<keyword evidence="5" id="KW-1185">Reference proteome</keyword>
<protein>
    <recommendedName>
        <fullName evidence="3">DUF7707 domain-containing protein</fullName>
    </recommendedName>
</protein>
<accession>A0AAN7HUD9</accession>
<feature type="signal peptide" evidence="2">
    <location>
        <begin position="1"/>
        <end position="19"/>
    </location>
</feature>
<dbReference type="EMBL" id="MU857607">
    <property type="protein sequence ID" value="KAK4251269.1"/>
    <property type="molecule type" value="Genomic_DNA"/>
</dbReference>
<proteinExistence type="predicted"/>
<comment type="caution">
    <text evidence="4">The sequence shown here is derived from an EMBL/GenBank/DDBJ whole genome shotgun (WGS) entry which is preliminary data.</text>
</comment>
<evidence type="ECO:0000256" key="1">
    <source>
        <dbReference type="SAM" id="MobiDB-lite"/>
    </source>
</evidence>